<proteinExistence type="predicted"/>
<dbReference type="PANTHER" id="PTHR43592">
    <property type="entry name" value="CAAX AMINO TERMINAL PROTEASE"/>
    <property type="match status" value="1"/>
</dbReference>
<feature type="transmembrane region" description="Helical" evidence="1">
    <location>
        <begin position="232"/>
        <end position="252"/>
    </location>
</feature>
<dbReference type="EMBL" id="SLWB01000009">
    <property type="protein sequence ID" value="TCN66441.1"/>
    <property type="molecule type" value="Genomic_DNA"/>
</dbReference>
<keyword evidence="1" id="KW-0472">Membrane</keyword>
<dbReference type="GO" id="GO:0080120">
    <property type="term" value="P:CAAX-box protein maturation"/>
    <property type="evidence" value="ECO:0007669"/>
    <property type="project" value="UniProtKB-ARBA"/>
</dbReference>
<feature type="transmembrane region" description="Helical" evidence="1">
    <location>
        <begin position="7"/>
        <end position="28"/>
    </location>
</feature>
<name>A0A4R2EDQ2_9BACT</name>
<dbReference type="Proteomes" id="UP000294830">
    <property type="component" value="Unassembled WGS sequence"/>
</dbReference>
<sequence>MKTSGSILVKLILSISIIALSILATLLISEAISPDSIATLQRLLKIQAPANPSLQELLFRMKLSQGGQTIGVFLVPALAMVGVLYGRKGISLMLASKVHWRDLFDAVFLVLFSTTIMVLASRYSQLLPWPQKYMEANAQSEKLTNLLLFGTSYFDLTLNLIIVCVIPAFCEEFFFRGFLQRIFMKWIKDPHLCIFLAAVLFSAFHFDAVMFLPRFLLGAMLGYLFYWTGSLWVPMLAHFINNAQYVVSAFILNRMDKSPATAAGSGGDFEISNFNVIFSLVLIVLLLFSIYMRHMNVREFPKLP</sequence>
<evidence type="ECO:0000313" key="3">
    <source>
        <dbReference type="EMBL" id="TCN66441.1"/>
    </source>
</evidence>
<evidence type="ECO:0000256" key="1">
    <source>
        <dbReference type="SAM" id="Phobius"/>
    </source>
</evidence>
<dbReference type="PANTHER" id="PTHR43592:SF15">
    <property type="entry name" value="CAAX AMINO TERMINAL PROTEASE FAMILY PROTEIN"/>
    <property type="match status" value="1"/>
</dbReference>
<protein>
    <recommendedName>
        <fullName evidence="2">CAAX prenyl protease 2/Lysostaphin resistance protein A-like domain-containing protein</fullName>
    </recommendedName>
</protein>
<keyword evidence="4" id="KW-1185">Reference proteome</keyword>
<reference evidence="3 4" key="1">
    <citation type="submission" date="2019-03" db="EMBL/GenBank/DDBJ databases">
        <title>Genomic Encyclopedia of Archaeal and Bacterial Type Strains, Phase II (KMG-II): from individual species to whole genera.</title>
        <authorList>
            <person name="Goeker M."/>
        </authorList>
    </citation>
    <scope>NUCLEOTIDE SEQUENCE [LARGE SCALE GENOMIC DNA]</scope>
    <source>
        <strain evidence="3 4">RL-C</strain>
    </source>
</reference>
<keyword evidence="1" id="KW-0812">Transmembrane</keyword>
<feature type="transmembrane region" description="Helical" evidence="1">
    <location>
        <begin position="106"/>
        <end position="126"/>
    </location>
</feature>
<accession>A0A4R2EDQ2</accession>
<organism evidence="3 4">
    <name type="scientific">Acetobacteroides hydrogenigenes</name>
    <dbReference type="NCBI Taxonomy" id="979970"/>
    <lineage>
        <taxon>Bacteria</taxon>
        <taxon>Pseudomonadati</taxon>
        <taxon>Bacteroidota</taxon>
        <taxon>Bacteroidia</taxon>
        <taxon>Bacteroidales</taxon>
        <taxon>Rikenellaceae</taxon>
        <taxon>Acetobacteroides</taxon>
    </lineage>
</organism>
<dbReference type="Pfam" id="PF02517">
    <property type="entry name" value="Rce1-like"/>
    <property type="match status" value="1"/>
</dbReference>
<feature type="transmembrane region" description="Helical" evidence="1">
    <location>
        <begin position="146"/>
        <end position="170"/>
    </location>
</feature>
<dbReference type="OrthoDB" id="1523022at2"/>
<dbReference type="AlphaFoldDB" id="A0A4R2EDQ2"/>
<dbReference type="InterPro" id="IPR003675">
    <property type="entry name" value="Rce1/LyrA-like_dom"/>
</dbReference>
<feature type="domain" description="CAAX prenyl protease 2/Lysostaphin resistance protein A-like" evidence="2">
    <location>
        <begin position="156"/>
        <end position="243"/>
    </location>
</feature>
<keyword evidence="1" id="KW-1133">Transmembrane helix</keyword>
<evidence type="ECO:0000313" key="4">
    <source>
        <dbReference type="Proteomes" id="UP000294830"/>
    </source>
</evidence>
<feature type="transmembrane region" description="Helical" evidence="1">
    <location>
        <begin position="273"/>
        <end position="292"/>
    </location>
</feature>
<feature type="transmembrane region" description="Helical" evidence="1">
    <location>
        <begin position="191"/>
        <end position="212"/>
    </location>
</feature>
<gene>
    <name evidence="3" type="ORF">CLV25_10970</name>
</gene>
<feature type="transmembrane region" description="Helical" evidence="1">
    <location>
        <begin position="66"/>
        <end position="85"/>
    </location>
</feature>
<dbReference type="GO" id="GO:0004175">
    <property type="term" value="F:endopeptidase activity"/>
    <property type="evidence" value="ECO:0007669"/>
    <property type="project" value="UniProtKB-ARBA"/>
</dbReference>
<comment type="caution">
    <text evidence="3">The sequence shown here is derived from an EMBL/GenBank/DDBJ whole genome shotgun (WGS) entry which is preliminary data.</text>
</comment>
<evidence type="ECO:0000259" key="2">
    <source>
        <dbReference type="Pfam" id="PF02517"/>
    </source>
</evidence>
<dbReference type="RefSeq" id="WP_131839566.1">
    <property type="nucleotide sequence ID" value="NZ_SLWB01000009.1"/>
</dbReference>